<dbReference type="Pfam" id="PF14121">
    <property type="entry name" value="Porin_10"/>
    <property type="match status" value="1"/>
</dbReference>
<comment type="caution">
    <text evidence="2">The sequence shown here is derived from an EMBL/GenBank/DDBJ whole genome shotgun (WGS) entry which is preliminary data.</text>
</comment>
<organism evidence="2 3">
    <name type="scientific">Hymenobacter negativus</name>
    <dbReference type="NCBI Taxonomy" id="2795026"/>
    <lineage>
        <taxon>Bacteria</taxon>
        <taxon>Pseudomonadati</taxon>
        <taxon>Bacteroidota</taxon>
        <taxon>Cytophagia</taxon>
        <taxon>Cytophagales</taxon>
        <taxon>Hymenobacteraceae</taxon>
        <taxon>Hymenobacter</taxon>
    </lineage>
</organism>
<feature type="chain" id="PRO_5045401468" description="Porin" evidence="1">
    <location>
        <begin position="33"/>
        <end position="678"/>
    </location>
</feature>
<accession>A0ABS0Q4N8</accession>
<dbReference type="RefSeq" id="WP_198074442.1">
    <property type="nucleotide sequence ID" value="NZ_JAEDAE010000001.1"/>
</dbReference>
<name>A0ABS0Q4N8_9BACT</name>
<evidence type="ECO:0008006" key="4">
    <source>
        <dbReference type="Google" id="ProtNLM"/>
    </source>
</evidence>
<sequence>MKALQFPFLLSWPRLWPFVCVLLALAASTAQAQVVDDSTKALYGPKTTRLIYEAEVLRDSTAGTPLDTTLTKWPQARFWFHDTTFQQDLGTVGSASRPLLYQPNLELGARFGRNVFDKYARDARTVPYYDSRSPYSFFRVVQSGSGEQVFEISYSRSLKKNFSVGIAYERIASNKVLAAKGSRDGLVEHSNLLFFGRYQNENERYHLLFNFSNVRHRALEQGGIKPLPNENTPQDLFNYAQQQVWLTQAANNEDRDEFYLTHTYRLLGRGLTVYHTFDAKRQYNNFADLGLETARTSDGSLERTFFPSTFNSPTATIDRAEYRQLENTFGVLGRTKAVEYRLYARDRIASVTSQTLAPGSTTANLMLREAAPKRQFNQLFVGGTAAFNYRTIYAIETSGEAYLLPLTGLSTSSYSLEYWARGSVRTGPLSAEALINSYSPTLTQQEFIGNHYAWSHWSGNYTSPATNAVDGIFKNTSTQQLTGRLQLKVPSLGLLTGQRFEASVSAVNIANLVYYGTTGAPQQLGTNRNLVIAFARHRTMLGRVGFDNQATYTKGDNDSEGLRIPSLVTNSRLFYESYIFRKALFNQIGAEVYYQSAFRGYTYNPTAQQFYQQDHFTIGAHAIADVFFVADIKAVSLFLKMAYVNQGLAGSYNGYYASPYYTGYPRRFQLGVKWNFFN</sequence>
<evidence type="ECO:0000313" key="3">
    <source>
        <dbReference type="Proteomes" id="UP000625631"/>
    </source>
</evidence>
<gene>
    <name evidence="2" type="ORF">I7X13_04100</name>
</gene>
<evidence type="ECO:0000313" key="2">
    <source>
        <dbReference type="EMBL" id="MBH8557216.1"/>
    </source>
</evidence>
<dbReference type="EMBL" id="JAEDAE010000001">
    <property type="protein sequence ID" value="MBH8557216.1"/>
    <property type="molecule type" value="Genomic_DNA"/>
</dbReference>
<evidence type="ECO:0000256" key="1">
    <source>
        <dbReference type="SAM" id="SignalP"/>
    </source>
</evidence>
<proteinExistence type="predicted"/>
<feature type="signal peptide" evidence="1">
    <location>
        <begin position="1"/>
        <end position="32"/>
    </location>
</feature>
<keyword evidence="1" id="KW-0732">Signal</keyword>
<dbReference type="Proteomes" id="UP000625631">
    <property type="component" value="Unassembled WGS sequence"/>
</dbReference>
<keyword evidence="3" id="KW-1185">Reference proteome</keyword>
<dbReference type="InterPro" id="IPR025631">
    <property type="entry name" value="Porin_10"/>
</dbReference>
<protein>
    <recommendedName>
        <fullName evidence="4">Porin</fullName>
    </recommendedName>
</protein>
<reference evidence="2 3" key="1">
    <citation type="submission" date="2020-12" db="EMBL/GenBank/DDBJ databases">
        <title>Hymenobacter sp.</title>
        <authorList>
            <person name="Kim M.K."/>
        </authorList>
    </citation>
    <scope>NUCLEOTIDE SEQUENCE [LARGE SCALE GENOMIC DNA]</scope>
    <source>
        <strain evidence="2 3">BT442</strain>
    </source>
</reference>